<dbReference type="SUPFAM" id="SSF55120">
    <property type="entry name" value="Pseudouridine synthase"/>
    <property type="match status" value="1"/>
</dbReference>
<dbReference type="PANTHER" id="PTHR21600">
    <property type="entry name" value="MITOCHONDRIAL RNA PSEUDOURIDINE SYNTHASE"/>
    <property type="match status" value="1"/>
</dbReference>
<evidence type="ECO:0000256" key="2">
    <source>
        <dbReference type="SAM" id="MobiDB-lite"/>
    </source>
</evidence>
<name>A0A9D4TUV1_CHLVU</name>
<protein>
    <recommendedName>
        <fullName evidence="3">Pseudouridine synthase RsuA/RluA-like domain-containing protein</fullName>
    </recommendedName>
</protein>
<keyword evidence="5" id="KW-1185">Reference proteome</keyword>
<dbReference type="CDD" id="cd02869">
    <property type="entry name" value="PseudoU_synth_RluA_like"/>
    <property type="match status" value="1"/>
</dbReference>
<gene>
    <name evidence="4" type="ORF">D9Q98_003021</name>
</gene>
<comment type="caution">
    <text evidence="4">The sequence shown here is derived from an EMBL/GenBank/DDBJ whole genome shotgun (WGS) entry which is preliminary data.</text>
</comment>
<dbReference type="InterPro" id="IPR050188">
    <property type="entry name" value="RluA_PseudoU_synthase"/>
</dbReference>
<comment type="similarity">
    <text evidence="1">Belongs to the pseudouridine synthase RluA family.</text>
</comment>
<dbReference type="OrthoDB" id="424794at2759"/>
<feature type="compositionally biased region" description="Low complexity" evidence="2">
    <location>
        <begin position="14"/>
        <end position="29"/>
    </location>
</feature>
<dbReference type="GO" id="GO:0009982">
    <property type="term" value="F:pseudouridine synthase activity"/>
    <property type="evidence" value="ECO:0007669"/>
    <property type="project" value="InterPro"/>
</dbReference>
<dbReference type="PANTHER" id="PTHR21600:SF87">
    <property type="entry name" value="RNA PSEUDOURIDYLATE SYNTHASE DOMAIN-CONTAINING PROTEIN 1"/>
    <property type="match status" value="1"/>
</dbReference>
<reference evidence="4" key="2">
    <citation type="submission" date="2020-11" db="EMBL/GenBank/DDBJ databases">
        <authorList>
            <person name="Cecchin M."/>
            <person name="Marcolungo L."/>
            <person name="Rossato M."/>
            <person name="Girolomoni L."/>
            <person name="Cosentino E."/>
            <person name="Cuine S."/>
            <person name="Li-Beisson Y."/>
            <person name="Delledonne M."/>
            <person name="Ballottari M."/>
        </authorList>
    </citation>
    <scope>NUCLEOTIDE SEQUENCE</scope>
    <source>
        <strain evidence="4">211/11P</strain>
        <tissue evidence="4">Whole cell</tissue>
    </source>
</reference>
<feature type="region of interest" description="Disordered" evidence="2">
    <location>
        <begin position="1"/>
        <end position="38"/>
    </location>
</feature>
<dbReference type="EMBL" id="SIDB01000003">
    <property type="protein sequence ID" value="KAI3434969.1"/>
    <property type="molecule type" value="Genomic_DNA"/>
</dbReference>
<feature type="compositionally biased region" description="Low complexity" evidence="2">
    <location>
        <begin position="185"/>
        <end position="196"/>
    </location>
</feature>
<evidence type="ECO:0000313" key="5">
    <source>
        <dbReference type="Proteomes" id="UP001055712"/>
    </source>
</evidence>
<feature type="compositionally biased region" description="Basic and acidic residues" evidence="2">
    <location>
        <begin position="1"/>
        <end position="12"/>
    </location>
</feature>
<evidence type="ECO:0000259" key="3">
    <source>
        <dbReference type="Pfam" id="PF00849"/>
    </source>
</evidence>
<sequence>MAMAERPQERCKTAAAQQAAAEAAVTPDTSLPPRPPLPPASTAKIVVWQAILPSSGPACHLHEALRQLCPERFPSTTSAKRAVRRSEVLLDGGRVIDPSCTLVGGEMLQVVAREGASQMRWYPQHALKGEQSSAVTDAASKYNVAAAIPQPLRLRILFEDDHMACLVKPPGIPTDSPSGRGGGTTSSLPAPGTPGDSDSDGEPDSSSGGRGMQLHAPGAYQQMTHLLTPSTAVGALRRPRHVHRLDEPTGGLLLAAKTRLAQQELCAAFEQRRVTKRYTALVWGRLEGQGIVRYSLNGRACETEYRAVRHTRVDMAALGLSRANPLGDAEDAAAMPCANPSTGAAGGAAGATSRSHCVQDVAATLADSSESGEAPAVWVTTVDLYPHTGRKHQLRRHMALMLHPILGDPKHGFGYRAQRHLSGQSLAADSHCELQEAAAEAGAAAAALTEVHAPDRPLQAPALLQAAAAVATQRLQLKLCLWAVELRLKQHPVTGKPLPVFSLPEPAAFAATRDLLGNTCWVSAGATT</sequence>
<feature type="region of interest" description="Disordered" evidence="2">
    <location>
        <begin position="168"/>
        <end position="214"/>
    </location>
</feature>
<evidence type="ECO:0000256" key="1">
    <source>
        <dbReference type="ARBA" id="ARBA00010876"/>
    </source>
</evidence>
<dbReference type="Pfam" id="PF00849">
    <property type="entry name" value="PseudoU_synth_2"/>
    <property type="match status" value="1"/>
</dbReference>
<reference evidence="4" key="1">
    <citation type="journal article" date="2019" name="Plant J.">
        <title>Chlorella vulgaris genome assembly and annotation reveals the molecular basis for metabolic acclimation to high light conditions.</title>
        <authorList>
            <person name="Cecchin M."/>
            <person name="Marcolungo L."/>
            <person name="Rossato M."/>
            <person name="Girolomoni L."/>
            <person name="Cosentino E."/>
            <person name="Cuine S."/>
            <person name="Li-Beisson Y."/>
            <person name="Delledonne M."/>
            <person name="Ballottari M."/>
        </authorList>
    </citation>
    <scope>NUCLEOTIDE SEQUENCE</scope>
    <source>
        <strain evidence="4">211/11P</strain>
    </source>
</reference>
<dbReference type="GO" id="GO:0000455">
    <property type="term" value="P:enzyme-directed rRNA pseudouridine synthesis"/>
    <property type="evidence" value="ECO:0007669"/>
    <property type="project" value="TreeGrafter"/>
</dbReference>
<feature type="domain" description="Pseudouridine synthase RsuA/RluA-like" evidence="3">
    <location>
        <begin position="210"/>
        <end position="399"/>
    </location>
</feature>
<dbReference type="GO" id="GO:0003723">
    <property type="term" value="F:RNA binding"/>
    <property type="evidence" value="ECO:0007669"/>
    <property type="project" value="InterPro"/>
</dbReference>
<evidence type="ECO:0000313" key="4">
    <source>
        <dbReference type="EMBL" id="KAI3434969.1"/>
    </source>
</evidence>
<dbReference type="InterPro" id="IPR020103">
    <property type="entry name" value="PsdUridine_synth_cat_dom_sf"/>
</dbReference>
<accession>A0A9D4TUV1</accession>
<dbReference type="InterPro" id="IPR006145">
    <property type="entry name" value="PsdUridine_synth_RsuA/RluA"/>
</dbReference>
<dbReference type="Proteomes" id="UP001055712">
    <property type="component" value="Unassembled WGS sequence"/>
</dbReference>
<organism evidence="4 5">
    <name type="scientific">Chlorella vulgaris</name>
    <name type="common">Green alga</name>
    <dbReference type="NCBI Taxonomy" id="3077"/>
    <lineage>
        <taxon>Eukaryota</taxon>
        <taxon>Viridiplantae</taxon>
        <taxon>Chlorophyta</taxon>
        <taxon>core chlorophytes</taxon>
        <taxon>Trebouxiophyceae</taxon>
        <taxon>Chlorellales</taxon>
        <taxon>Chlorellaceae</taxon>
        <taxon>Chlorella clade</taxon>
        <taxon>Chlorella</taxon>
    </lineage>
</organism>
<dbReference type="AlphaFoldDB" id="A0A9D4TUV1"/>
<dbReference type="Gene3D" id="3.30.2350.10">
    <property type="entry name" value="Pseudouridine synthase"/>
    <property type="match status" value="1"/>
</dbReference>
<proteinExistence type="inferred from homology"/>